<keyword evidence="2" id="KW-1185">Reference proteome</keyword>
<name>A0A4U6UGR7_SETVI</name>
<evidence type="ECO:0000313" key="2">
    <source>
        <dbReference type="Proteomes" id="UP000298652"/>
    </source>
</evidence>
<reference evidence="1" key="1">
    <citation type="submission" date="2019-03" db="EMBL/GenBank/DDBJ databases">
        <title>WGS assembly of Setaria viridis.</title>
        <authorList>
            <person name="Huang P."/>
            <person name="Jenkins J."/>
            <person name="Grimwood J."/>
            <person name="Barry K."/>
            <person name="Healey A."/>
            <person name="Mamidi S."/>
            <person name="Sreedasyam A."/>
            <person name="Shu S."/>
            <person name="Feldman M."/>
            <person name="Wu J."/>
            <person name="Yu Y."/>
            <person name="Chen C."/>
            <person name="Johnson J."/>
            <person name="Rokhsar D."/>
            <person name="Baxter I."/>
            <person name="Schmutz J."/>
            <person name="Brutnell T."/>
            <person name="Kellogg E."/>
        </authorList>
    </citation>
    <scope>NUCLEOTIDE SEQUENCE [LARGE SCALE GENOMIC DNA]</scope>
</reference>
<protein>
    <submittedName>
        <fullName evidence="1">Uncharacterized protein</fullName>
    </submittedName>
</protein>
<gene>
    <name evidence="1" type="ORF">SEVIR_5G228650v2</name>
</gene>
<dbReference type="Proteomes" id="UP000298652">
    <property type="component" value="Chromosome 5"/>
</dbReference>
<organism evidence="1 2">
    <name type="scientific">Setaria viridis</name>
    <name type="common">Green bristlegrass</name>
    <name type="synonym">Setaria italica subsp. viridis</name>
    <dbReference type="NCBI Taxonomy" id="4556"/>
    <lineage>
        <taxon>Eukaryota</taxon>
        <taxon>Viridiplantae</taxon>
        <taxon>Streptophyta</taxon>
        <taxon>Embryophyta</taxon>
        <taxon>Tracheophyta</taxon>
        <taxon>Spermatophyta</taxon>
        <taxon>Magnoliopsida</taxon>
        <taxon>Liliopsida</taxon>
        <taxon>Poales</taxon>
        <taxon>Poaceae</taxon>
        <taxon>PACMAD clade</taxon>
        <taxon>Panicoideae</taxon>
        <taxon>Panicodae</taxon>
        <taxon>Paniceae</taxon>
        <taxon>Cenchrinae</taxon>
        <taxon>Setaria</taxon>
    </lineage>
</organism>
<sequence length="36" mass="4488">MTLFLLLHLVNCKNTCFNWNMENHPRKQYNHNITWL</sequence>
<evidence type="ECO:0000313" key="1">
    <source>
        <dbReference type="EMBL" id="TKW15300.1"/>
    </source>
</evidence>
<accession>A0A4U6UGR7</accession>
<dbReference type="AlphaFoldDB" id="A0A4U6UGR7"/>
<dbReference type="Gramene" id="TKW15300">
    <property type="protein sequence ID" value="TKW15300"/>
    <property type="gene ID" value="SEVIR_5G228650v2"/>
</dbReference>
<proteinExistence type="predicted"/>
<dbReference type="EMBL" id="CM016556">
    <property type="protein sequence ID" value="TKW15300.1"/>
    <property type="molecule type" value="Genomic_DNA"/>
</dbReference>